<reference evidence="2" key="2">
    <citation type="submission" date="2025-09" db="UniProtKB">
        <authorList>
            <consortium name="Ensembl"/>
        </authorList>
    </citation>
    <scope>IDENTIFICATION</scope>
</reference>
<name>A0A3B5L2N4_9TELE</name>
<accession>A0A3B5L2N4</accession>
<keyword evidence="3" id="KW-1185">Reference proteome</keyword>
<dbReference type="AlphaFoldDB" id="A0A3B5L2N4"/>
<organism evidence="2 3">
    <name type="scientific">Xiphophorus couchianus</name>
    <name type="common">Monterrey platyfish</name>
    <dbReference type="NCBI Taxonomy" id="32473"/>
    <lineage>
        <taxon>Eukaryota</taxon>
        <taxon>Metazoa</taxon>
        <taxon>Chordata</taxon>
        <taxon>Craniata</taxon>
        <taxon>Vertebrata</taxon>
        <taxon>Euteleostomi</taxon>
        <taxon>Actinopterygii</taxon>
        <taxon>Neopterygii</taxon>
        <taxon>Teleostei</taxon>
        <taxon>Neoteleostei</taxon>
        <taxon>Acanthomorphata</taxon>
        <taxon>Ovalentaria</taxon>
        <taxon>Atherinomorphae</taxon>
        <taxon>Cyprinodontiformes</taxon>
        <taxon>Poeciliidae</taxon>
        <taxon>Poeciliinae</taxon>
        <taxon>Xiphophorus</taxon>
    </lineage>
</organism>
<evidence type="ECO:0000313" key="3">
    <source>
        <dbReference type="Proteomes" id="UP000261380"/>
    </source>
</evidence>
<protein>
    <submittedName>
        <fullName evidence="2">Uncharacterized protein</fullName>
    </submittedName>
</protein>
<proteinExistence type="predicted"/>
<dbReference type="Ensembl" id="ENSXCOT00000005123.1">
    <property type="protein sequence ID" value="ENSXCOP00000005062.1"/>
    <property type="gene ID" value="ENSXCOG00000003974.1"/>
</dbReference>
<evidence type="ECO:0000256" key="1">
    <source>
        <dbReference type="SAM" id="MobiDB-lite"/>
    </source>
</evidence>
<sequence length="160" mass="15864">ADVYSGCILTAGGSTAGGSTAGGSTAGGSTAGGSTAGGSTAGGSTAGGSTAGGSTAGGSTAGGSTAGGSTAGGSTCCYANAIQFKWKIIESLHMTTCKHFLSFLKSFLRVPNPNSLRLLFLIIIKHLTHQPTNGTRMEISRLVIISSIFMQMFINTHVPL</sequence>
<feature type="region of interest" description="Disordered" evidence="1">
    <location>
        <begin position="18"/>
        <end position="67"/>
    </location>
</feature>
<dbReference type="Proteomes" id="UP000261380">
    <property type="component" value="Unplaced"/>
</dbReference>
<evidence type="ECO:0000313" key="2">
    <source>
        <dbReference type="Ensembl" id="ENSXCOP00000005062.1"/>
    </source>
</evidence>
<dbReference type="STRING" id="32473.ENSXCOP00000005062"/>
<reference evidence="2" key="1">
    <citation type="submission" date="2025-08" db="UniProtKB">
        <authorList>
            <consortium name="Ensembl"/>
        </authorList>
    </citation>
    <scope>IDENTIFICATION</scope>
</reference>